<name>A0AAW1RE50_9CHLO</name>
<dbReference type="AlphaFoldDB" id="A0AAW1RE50"/>
<reference evidence="1 2" key="1">
    <citation type="journal article" date="2024" name="Nat. Commun.">
        <title>Phylogenomics reveals the evolutionary origins of lichenization in chlorophyte algae.</title>
        <authorList>
            <person name="Puginier C."/>
            <person name="Libourel C."/>
            <person name="Otte J."/>
            <person name="Skaloud P."/>
            <person name="Haon M."/>
            <person name="Grisel S."/>
            <person name="Petersen M."/>
            <person name="Berrin J.G."/>
            <person name="Delaux P.M."/>
            <person name="Dal Grande F."/>
            <person name="Keller J."/>
        </authorList>
    </citation>
    <scope>NUCLEOTIDE SEQUENCE [LARGE SCALE GENOMIC DNA]</scope>
    <source>
        <strain evidence="1 2">SAG 2145</strain>
    </source>
</reference>
<evidence type="ECO:0000313" key="1">
    <source>
        <dbReference type="EMBL" id="KAK9831566.1"/>
    </source>
</evidence>
<dbReference type="PANTHER" id="PTHR33973:SF4">
    <property type="entry name" value="OS07G0153300 PROTEIN"/>
    <property type="match status" value="1"/>
</dbReference>
<keyword evidence="2" id="KW-1185">Reference proteome</keyword>
<evidence type="ECO:0000313" key="2">
    <source>
        <dbReference type="Proteomes" id="UP001438707"/>
    </source>
</evidence>
<proteinExistence type="predicted"/>
<sequence length="300" mass="32309">MTIIAQAASLLGTLCWNSLVLTLAVPVAVVLALLRDLTNQASSTSGSALFYEGVVVHSRHRPIENGFRYRVRVAVVDLDKPPAWWQGASAGSHLTANHARQLASTAGRVRVLTNPAAAGYVQNPISVYYCHDAEGQLETCLAVVTNTPWGETVTFSFDPLGHTVPKALHVSPFMDMHGTWHLSAPEPGKHLSLTVNVTHPDLGAYFQAGLTATCSTAPHVPNEVAGLQTLWRYGFQPQRVAFLIYMQATILLWKGAVLYAPPNSNFQERLRVAASASGTSCLAGGNAFAWQAAKGIWRNA</sequence>
<dbReference type="Pfam" id="PF07103">
    <property type="entry name" value="DUF1365"/>
    <property type="match status" value="1"/>
</dbReference>
<dbReference type="Proteomes" id="UP001438707">
    <property type="component" value="Unassembled WGS sequence"/>
</dbReference>
<dbReference type="EMBL" id="JALJOS010000013">
    <property type="protein sequence ID" value="KAK9831566.1"/>
    <property type="molecule type" value="Genomic_DNA"/>
</dbReference>
<organism evidence="1 2">
    <name type="scientific">Apatococcus lobatus</name>
    <dbReference type="NCBI Taxonomy" id="904363"/>
    <lineage>
        <taxon>Eukaryota</taxon>
        <taxon>Viridiplantae</taxon>
        <taxon>Chlorophyta</taxon>
        <taxon>core chlorophytes</taxon>
        <taxon>Trebouxiophyceae</taxon>
        <taxon>Chlorellales</taxon>
        <taxon>Chlorellaceae</taxon>
        <taxon>Apatococcus</taxon>
    </lineage>
</organism>
<dbReference type="PANTHER" id="PTHR33973">
    <property type="entry name" value="OS07G0153300 PROTEIN"/>
    <property type="match status" value="1"/>
</dbReference>
<dbReference type="InterPro" id="IPR010775">
    <property type="entry name" value="DUF1365"/>
</dbReference>
<protein>
    <recommendedName>
        <fullName evidence="3">DUF1365-domain-containing protein</fullName>
    </recommendedName>
</protein>
<gene>
    <name evidence="1" type="ORF">WJX74_000248</name>
</gene>
<comment type="caution">
    <text evidence="1">The sequence shown here is derived from an EMBL/GenBank/DDBJ whole genome shotgun (WGS) entry which is preliminary data.</text>
</comment>
<accession>A0AAW1RE50</accession>
<evidence type="ECO:0008006" key="3">
    <source>
        <dbReference type="Google" id="ProtNLM"/>
    </source>
</evidence>